<dbReference type="EMBL" id="UZAU01000837">
    <property type="status" value="NOT_ANNOTATED_CDS"/>
    <property type="molecule type" value="Genomic_DNA"/>
</dbReference>
<dbReference type="EnsemblPlants" id="evm.model.10.2170">
    <property type="protein sequence ID" value="cds.evm.model.10.2170"/>
    <property type="gene ID" value="evm.TU.10.2170"/>
</dbReference>
<protein>
    <submittedName>
        <fullName evidence="2">Uncharacterized protein</fullName>
    </submittedName>
</protein>
<dbReference type="Gramene" id="evm.model.10.2170">
    <property type="protein sequence ID" value="cds.evm.model.10.2170"/>
    <property type="gene ID" value="evm.TU.10.2170"/>
</dbReference>
<feature type="region of interest" description="Disordered" evidence="1">
    <location>
        <begin position="84"/>
        <end position="104"/>
    </location>
</feature>
<keyword evidence="3" id="KW-1185">Reference proteome</keyword>
<evidence type="ECO:0000313" key="2">
    <source>
        <dbReference type="EnsemblPlants" id="cds.evm.model.10.2170"/>
    </source>
</evidence>
<dbReference type="Proteomes" id="UP000596661">
    <property type="component" value="Unassembled WGS sequence"/>
</dbReference>
<organism evidence="2 3">
    <name type="scientific">Cannabis sativa</name>
    <name type="common">Hemp</name>
    <name type="synonym">Marijuana</name>
    <dbReference type="NCBI Taxonomy" id="3483"/>
    <lineage>
        <taxon>Eukaryota</taxon>
        <taxon>Viridiplantae</taxon>
        <taxon>Streptophyta</taxon>
        <taxon>Embryophyta</taxon>
        <taxon>Tracheophyta</taxon>
        <taxon>Spermatophyta</taxon>
        <taxon>Magnoliopsida</taxon>
        <taxon>eudicotyledons</taxon>
        <taxon>Gunneridae</taxon>
        <taxon>Pentapetalae</taxon>
        <taxon>rosids</taxon>
        <taxon>fabids</taxon>
        <taxon>Rosales</taxon>
        <taxon>Cannabaceae</taxon>
        <taxon>Cannabis</taxon>
    </lineage>
</organism>
<sequence length="269" mass="29918">MGGKAGKVTQVVLQEDNPASRSSVSSPFTVASDNGVPFPLFRSWFSTSSTFCEASSSAGSFLPFRDLPCFVLFGPYRRPLKPVVARNGDGGVSRSSSLDPRGSRRSLMATRRWTVASGKAQQAMWISNSKPDSVFPQFAIFDIKADVGFEGIRKVPDTLPGLKSTNSEPIECRSLGNVINLNIANVEDPFVHLVGRPTKETFHFRRPETSNLSVKTFVEPIEVKFLHITPVVNDPCSMLYWVQDSRERFKHVKESPQPGDKRYQQLKCM</sequence>
<reference evidence="2" key="1">
    <citation type="submission" date="2021-03" db="UniProtKB">
        <authorList>
            <consortium name="EnsemblPlants"/>
        </authorList>
    </citation>
    <scope>IDENTIFICATION</scope>
</reference>
<accession>A0A803QME3</accession>
<name>A0A803QME3_CANSA</name>
<proteinExistence type="predicted"/>
<evidence type="ECO:0000313" key="3">
    <source>
        <dbReference type="Proteomes" id="UP000596661"/>
    </source>
</evidence>
<evidence type="ECO:0000256" key="1">
    <source>
        <dbReference type="SAM" id="MobiDB-lite"/>
    </source>
</evidence>
<dbReference type="AlphaFoldDB" id="A0A803QME3"/>